<keyword evidence="3" id="KW-1185">Reference proteome</keyword>
<organism evidence="2 3">
    <name type="scientific">Flavobacterium sufflavum</name>
    <dbReference type="NCBI Taxonomy" id="1921138"/>
    <lineage>
        <taxon>Bacteria</taxon>
        <taxon>Pseudomonadati</taxon>
        <taxon>Bacteroidota</taxon>
        <taxon>Flavobacteriia</taxon>
        <taxon>Flavobacteriales</taxon>
        <taxon>Flavobacteriaceae</taxon>
        <taxon>Flavobacterium</taxon>
    </lineage>
</organism>
<dbReference type="GO" id="GO:0005737">
    <property type="term" value="C:cytoplasm"/>
    <property type="evidence" value="ECO:0007669"/>
    <property type="project" value="TreeGrafter"/>
</dbReference>
<proteinExistence type="predicted"/>
<dbReference type="AlphaFoldDB" id="A0A3S2UMX0"/>
<evidence type="ECO:0000259" key="1">
    <source>
        <dbReference type="Pfam" id="PF01370"/>
    </source>
</evidence>
<reference evidence="2 3" key="1">
    <citation type="submission" date="2019-01" db="EMBL/GenBank/DDBJ databases">
        <authorList>
            <person name="Chen W.-M."/>
        </authorList>
    </citation>
    <scope>NUCLEOTIDE SEQUENCE [LARGE SCALE GENOMIC DNA]</scope>
    <source>
        <strain evidence="2 3">BBQ-12</strain>
    </source>
</reference>
<dbReference type="PANTHER" id="PTHR48079:SF6">
    <property type="entry name" value="NAD(P)-BINDING DOMAIN-CONTAINING PROTEIN-RELATED"/>
    <property type="match status" value="1"/>
</dbReference>
<comment type="caution">
    <text evidence="2">The sequence shown here is derived from an EMBL/GenBank/DDBJ whole genome shotgun (WGS) entry which is preliminary data.</text>
</comment>
<dbReference type="PANTHER" id="PTHR48079">
    <property type="entry name" value="PROTEIN YEEZ"/>
    <property type="match status" value="1"/>
</dbReference>
<feature type="domain" description="NAD-dependent epimerase/dehydratase" evidence="1">
    <location>
        <begin position="8"/>
        <end position="177"/>
    </location>
</feature>
<dbReference type="RefSeq" id="WP_128193143.1">
    <property type="nucleotide sequence ID" value="NZ_SACJ01000001.1"/>
</dbReference>
<dbReference type="Pfam" id="PF01370">
    <property type="entry name" value="Epimerase"/>
    <property type="match status" value="1"/>
</dbReference>
<accession>A0A3S2UMX0</accession>
<dbReference type="GO" id="GO:0004029">
    <property type="term" value="F:aldehyde dehydrogenase (NAD+) activity"/>
    <property type="evidence" value="ECO:0007669"/>
    <property type="project" value="TreeGrafter"/>
</dbReference>
<evidence type="ECO:0000313" key="2">
    <source>
        <dbReference type="EMBL" id="RVT79827.1"/>
    </source>
</evidence>
<dbReference type="InterPro" id="IPR051783">
    <property type="entry name" value="NAD(P)-dependent_oxidoreduct"/>
</dbReference>
<dbReference type="SUPFAM" id="SSF51735">
    <property type="entry name" value="NAD(P)-binding Rossmann-fold domains"/>
    <property type="match status" value="1"/>
</dbReference>
<dbReference type="Proteomes" id="UP000285211">
    <property type="component" value="Unassembled WGS sequence"/>
</dbReference>
<dbReference type="InterPro" id="IPR001509">
    <property type="entry name" value="Epimerase_deHydtase"/>
</dbReference>
<dbReference type="Gene3D" id="3.40.50.720">
    <property type="entry name" value="NAD(P)-binding Rossmann-like Domain"/>
    <property type="match status" value="1"/>
</dbReference>
<sequence length="274" mass="30089">MTQISILGCGWLGLPLAKAVLKEGFQVKGSTTSAEKLATLEENGIQSFLLALDSNTVPDAFADFLTASETLIIAIPPKLRGKNKDYSDAHNNSFVKKIENLVPYIQKSTIQNVLFISSTAVYGEANDVIDEKTIPVPVTESGKQLLEIEQLLLANTHFKTTVLRFGGLIGEDRNPARFLAGKENVANPDAPINLIDLEDCIGIILKILATDTWNTTLNAVTPFHPSREVYYTEKAVAEKLIPPSFNHENPSTGKTILSDYLIEKLNYTFTKNPL</sequence>
<dbReference type="OrthoDB" id="751203at2"/>
<evidence type="ECO:0000313" key="3">
    <source>
        <dbReference type="Proteomes" id="UP000285211"/>
    </source>
</evidence>
<name>A0A3S2UMX0_9FLAO</name>
<dbReference type="InterPro" id="IPR036291">
    <property type="entry name" value="NAD(P)-bd_dom_sf"/>
</dbReference>
<gene>
    <name evidence="2" type="ORF">EOD40_01570</name>
</gene>
<protein>
    <submittedName>
        <fullName evidence="2">NAD-dependent epimerase/dehydratase family protein</fullName>
    </submittedName>
</protein>
<dbReference type="EMBL" id="SACJ01000001">
    <property type="protein sequence ID" value="RVT79827.1"/>
    <property type="molecule type" value="Genomic_DNA"/>
</dbReference>